<dbReference type="PANTHER" id="PTHR43434">
    <property type="entry name" value="PHOSPHOGLYCOLATE PHOSPHATASE"/>
    <property type="match status" value="1"/>
</dbReference>
<dbReference type="PANTHER" id="PTHR43434:SF1">
    <property type="entry name" value="PHOSPHOGLYCOLATE PHOSPHATASE"/>
    <property type="match status" value="1"/>
</dbReference>
<dbReference type="PRINTS" id="PR00413">
    <property type="entry name" value="HADHALOGNASE"/>
</dbReference>
<dbReference type="OrthoDB" id="9807630at2"/>
<protein>
    <recommendedName>
        <fullName evidence="4">phosphoglycolate phosphatase</fullName>
        <ecNumber evidence="4">3.1.3.18</ecNumber>
    </recommendedName>
</protein>
<evidence type="ECO:0000256" key="4">
    <source>
        <dbReference type="ARBA" id="ARBA00013078"/>
    </source>
</evidence>
<dbReference type="GO" id="GO:0008967">
    <property type="term" value="F:phosphoglycolate phosphatase activity"/>
    <property type="evidence" value="ECO:0007669"/>
    <property type="project" value="UniProtKB-EC"/>
</dbReference>
<dbReference type="RefSeq" id="WP_013254958.1">
    <property type="nucleotide sequence ID" value="NC_014364.1"/>
</dbReference>
<evidence type="ECO:0000313" key="5">
    <source>
        <dbReference type="EMBL" id="ADK81495.1"/>
    </source>
</evidence>
<evidence type="ECO:0000256" key="3">
    <source>
        <dbReference type="ARBA" id="ARBA00006171"/>
    </source>
</evidence>
<keyword evidence="6" id="KW-1185">Reference proteome</keyword>
<dbReference type="SFLD" id="SFLDG01129">
    <property type="entry name" value="C1.5:_HAD__Beta-PGM__Phosphata"/>
    <property type="match status" value="1"/>
</dbReference>
<dbReference type="SFLD" id="SFLDG01135">
    <property type="entry name" value="C1.5.6:_HAD__Beta-PGM__Phospha"/>
    <property type="match status" value="1"/>
</dbReference>
<dbReference type="Gene3D" id="3.40.50.1000">
    <property type="entry name" value="HAD superfamily/HAD-like"/>
    <property type="match status" value="1"/>
</dbReference>
<dbReference type="InterPro" id="IPR006439">
    <property type="entry name" value="HAD-SF_hydro_IA"/>
</dbReference>
<keyword evidence="5" id="KW-0378">Hydrolase</keyword>
<reference evidence="5 6" key="1">
    <citation type="journal article" date="2010" name="Stand. Genomic Sci.">
        <title>Complete genome sequence of Spirochaeta smaragdinae type strain (SEBR 4228).</title>
        <authorList>
            <person name="Mavromatis K."/>
            <person name="Yasawong M."/>
            <person name="Chertkov O."/>
            <person name="Lapidus A."/>
            <person name="Lucas S."/>
            <person name="Nolan M."/>
            <person name="Del Rio T.G."/>
            <person name="Tice H."/>
            <person name="Cheng J.F."/>
            <person name="Pitluck S."/>
            <person name="Liolios K."/>
            <person name="Ivanova N."/>
            <person name="Tapia R."/>
            <person name="Han C."/>
            <person name="Bruce D."/>
            <person name="Goodwin L."/>
            <person name="Pati A."/>
            <person name="Chen A."/>
            <person name="Palaniappan K."/>
            <person name="Land M."/>
            <person name="Hauser L."/>
            <person name="Chang Y.J."/>
            <person name="Jeffries C.D."/>
            <person name="Detter J.C."/>
            <person name="Rohde M."/>
            <person name="Brambilla E."/>
            <person name="Spring S."/>
            <person name="Goker M."/>
            <person name="Sikorski J."/>
            <person name="Woyke T."/>
            <person name="Bristow J."/>
            <person name="Eisen J.A."/>
            <person name="Markowitz V."/>
            <person name="Hugenholtz P."/>
            <person name="Klenk H.P."/>
            <person name="Kyrpides N.C."/>
        </authorList>
    </citation>
    <scope>NUCLEOTIDE SEQUENCE [LARGE SCALE GENOMIC DNA]</scope>
    <source>
        <strain evidence="6">DSM 11293 / JCM 15392 / SEBR 4228</strain>
    </source>
</reference>
<dbReference type="InterPro" id="IPR050155">
    <property type="entry name" value="HAD-like_hydrolase_sf"/>
</dbReference>
<dbReference type="Proteomes" id="UP000002318">
    <property type="component" value="Chromosome"/>
</dbReference>
<dbReference type="STRING" id="573413.Spirs_2380"/>
<dbReference type="InterPro" id="IPR023198">
    <property type="entry name" value="PGP-like_dom2"/>
</dbReference>
<dbReference type="InterPro" id="IPR023214">
    <property type="entry name" value="HAD_sf"/>
</dbReference>
<dbReference type="KEGG" id="ssm:Spirs_2380"/>
<evidence type="ECO:0000256" key="2">
    <source>
        <dbReference type="ARBA" id="ARBA00004818"/>
    </source>
</evidence>
<evidence type="ECO:0000313" key="6">
    <source>
        <dbReference type="Proteomes" id="UP000002318"/>
    </source>
</evidence>
<dbReference type="SFLD" id="SFLDS00003">
    <property type="entry name" value="Haloacid_Dehalogenase"/>
    <property type="match status" value="1"/>
</dbReference>
<evidence type="ECO:0000256" key="1">
    <source>
        <dbReference type="ARBA" id="ARBA00000830"/>
    </source>
</evidence>
<comment type="similarity">
    <text evidence="3">Belongs to the HAD-like hydrolase superfamily. CbbY/CbbZ/Gph/YieH family.</text>
</comment>
<dbReference type="HOGENOM" id="CLU_045011_19_1_12"/>
<comment type="pathway">
    <text evidence="2">Organic acid metabolism; glycolate biosynthesis; glycolate from 2-phosphoglycolate: step 1/1.</text>
</comment>
<sequence>MNIRAIFFDLDGTLLDTMPDIVSALDGALARNGFPRHPTEAYPGFVGSGLREAGRRAMPAEKRGDGRLVERLYHDILDIYREHPVEKTRMYPGIERLLRQLSQSKLKLAIITNKDLEIASSVIDQRLPSELFDAVVGVDRNTPPKPDPSGSLSASKRLSVVPEQVLLVGDSDVDMATARAAGFDALAVSWGYRSLGQLQAAGAPRIVFSPEEILKIVEVVS</sequence>
<dbReference type="InterPro" id="IPR041492">
    <property type="entry name" value="HAD_2"/>
</dbReference>
<accession>E1R1W9</accession>
<dbReference type="SUPFAM" id="SSF56784">
    <property type="entry name" value="HAD-like"/>
    <property type="match status" value="1"/>
</dbReference>
<dbReference type="EC" id="3.1.3.18" evidence="4"/>
<dbReference type="AlphaFoldDB" id="E1R1W9"/>
<organism evidence="5 6">
    <name type="scientific">Sediminispirochaeta smaragdinae (strain DSM 11293 / JCM 15392 / SEBR 4228)</name>
    <name type="common">Spirochaeta smaragdinae</name>
    <dbReference type="NCBI Taxonomy" id="573413"/>
    <lineage>
        <taxon>Bacteria</taxon>
        <taxon>Pseudomonadati</taxon>
        <taxon>Spirochaetota</taxon>
        <taxon>Spirochaetia</taxon>
        <taxon>Spirochaetales</taxon>
        <taxon>Spirochaetaceae</taxon>
        <taxon>Sediminispirochaeta</taxon>
    </lineage>
</organism>
<dbReference type="EMBL" id="CP002116">
    <property type="protein sequence ID" value="ADK81495.1"/>
    <property type="molecule type" value="Genomic_DNA"/>
</dbReference>
<dbReference type="GO" id="GO:0005829">
    <property type="term" value="C:cytosol"/>
    <property type="evidence" value="ECO:0007669"/>
    <property type="project" value="TreeGrafter"/>
</dbReference>
<comment type="catalytic activity">
    <reaction evidence="1">
        <text>2-phosphoglycolate + H2O = glycolate + phosphate</text>
        <dbReference type="Rhea" id="RHEA:14369"/>
        <dbReference type="ChEBI" id="CHEBI:15377"/>
        <dbReference type="ChEBI" id="CHEBI:29805"/>
        <dbReference type="ChEBI" id="CHEBI:43474"/>
        <dbReference type="ChEBI" id="CHEBI:58033"/>
        <dbReference type="EC" id="3.1.3.18"/>
    </reaction>
</comment>
<dbReference type="NCBIfam" id="TIGR01549">
    <property type="entry name" value="HAD-SF-IA-v1"/>
    <property type="match status" value="1"/>
</dbReference>
<proteinExistence type="inferred from homology"/>
<dbReference type="eggNOG" id="COG0546">
    <property type="taxonomic scope" value="Bacteria"/>
</dbReference>
<name>E1R1W9_SEDSS</name>
<dbReference type="InterPro" id="IPR036412">
    <property type="entry name" value="HAD-like_sf"/>
</dbReference>
<dbReference type="Pfam" id="PF13419">
    <property type="entry name" value="HAD_2"/>
    <property type="match status" value="1"/>
</dbReference>
<dbReference type="Gene3D" id="1.10.150.240">
    <property type="entry name" value="Putative phosphatase, domain 2"/>
    <property type="match status" value="1"/>
</dbReference>
<dbReference type="GO" id="GO:0006281">
    <property type="term" value="P:DNA repair"/>
    <property type="evidence" value="ECO:0007669"/>
    <property type="project" value="TreeGrafter"/>
</dbReference>
<gene>
    <name evidence="5" type="ordered locus">Spirs_2380</name>
</gene>